<dbReference type="PANTHER" id="PTHR46797">
    <property type="entry name" value="HTH-TYPE TRANSCRIPTIONAL REGULATOR"/>
    <property type="match status" value="1"/>
</dbReference>
<proteinExistence type="predicted"/>
<keyword evidence="1" id="KW-0805">Transcription regulation</keyword>
<reference evidence="5" key="2">
    <citation type="journal article" date="2021" name="PeerJ">
        <title>Extensive microbial diversity within the chicken gut microbiome revealed by metagenomics and culture.</title>
        <authorList>
            <person name="Gilroy R."/>
            <person name="Ravi A."/>
            <person name="Getino M."/>
            <person name="Pursley I."/>
            <person name="Horton D.L."/>
            <person name="Alikhan N.F."/>
            <person name="Baker D."/>
            <person name="Gharbi K."/>
            <person name="Hall N."/>
            <person name="Watson M."/>
            <person name="Adriaenssens E.M."/>
            <person name="Foster-Nyarko E."/>
            <person name="Jarju S."/>
            <person name="Secka A."/>
            <person name="Antonio M."/>
            <person name="Oren A."/>
            <person name="Chaudhuri R.R."/>
            <person name="La Ragione R."/>
            <person name="Hildebrand F."/>
            <person name="Pallen M.J."/>
        </authorList>
    </citation>
    <scope>NUCLEOTIDE SEQUENCE</scope>
    <source>
        <strain evidence="5">6276</strain>
    </source>
</reference>
<sequence length="80" mass="9327">MSQSEIFKKELLLRLGNNIRDLRMQQGVSQEELAFKIDSARNFIGCIERAEKSPTIFTLFRIARALNVKLEILVKDIDRF</sequence>
<reference evidence="5" key="1">
    <citation type="submission" date="2020-10" db="EMBL/GenBank/DDBJ databases">
        <authorList>
            <person name="Gilroy R."/>
        </authorList>
    </citation>
    <scope>NUCLEOTIDE SEQUENCE</scope>
    <source>
        <strain evidence="5">6276</strain>
    </source>
</reference>
<feature type="domain" description="HTH cro/C1-type" evidence="4">
    <location>
        <begin position="19"/>
        <end position="73"/>
    </location>
</feature>
<dbReference type="SMART" id="SM00530">
    <property type="entry name" value="HTH_XRE"/>
    <property type="match status" value="1"/>
</dbReference>
<dbReference type="Gene3D" id="1.10.260.40">
    <property type="entry name" value="lambda repressor-like DNA-binding domains"/>
    <property type="match status" value="1"/>
</dbReference>
<evidence type="ECO:0000256" key="1">
    <source>
        <dbReference type="ARBA" id="ARBA00023015"/>
    </source>
</evidence>
<dbReference type="InterPro" id="IPR050807">
    <property type="entry name" value="TransReg_Diox_bact_type"/>
</dbReference>
<organism evidence="5 6">
    <name type="scientific">Candidatus Scatousia excrementigallinarum</name>
    <dbReference type="NCBI Taxonomy" id="2840935"/>
    <lineage>
        <taxon>Bacteria</taxon>
        <taxon>Candidatus Scatousia</taxon>
    </lineage>
</organism>
<accession>A0A9D1EZ52</accession>
<comment type="caution">
    <text evidence="5">The sequence shown here is derived from an EMBL/GenBank/DDBJ whole genome shotgun (WGS) entry which is preliminary data.</text>
</comment>
<dbReference type="PANTHER" id="PTHR46797:SF23">
    <property type="entry name" value="HTH-TYPE TRANSCRIPTIONAL REGULATOR SUTR"/>
    <property type="match status" value="1"/>
</dbReference>
<dbReference type="GO" id="GO:0003700">
    <property type="term" value="F:DNA-binding transcription factor activity"/>
    <property type="evidence" value="ECO:0007669"/>
    <property type="project" value="TreeGrafter"/>
</dbReference>
<evidence type="ECO:0000313" key="5">
    <source>
        <dbReference type="EMBL" id="HIS36611.1"/>
    </source>
</evidence>
<dbReference type="EMBL" id="DVIU01000163">
    <property type="protein sequence ID" value="HIS36611.1"/>
    <property type="molecule type" value="Genomic_DNA"/>
</dbReference>
<dbReference type="Proteomes" id="UP000823928">
    <property type="component" value="Unassembled WGS sequence"/>
</dbReference>
<dbReference type="GO" id="GO:0005829">
    <property type="term" value="C:cytosol"/>
    <property type="evidence" value="ECO:0007669"/>
    <property type="project" value="TreeGrafter"/>
</dbReference>
<dbReference type="GO" id="GO:0003677">
    <property type="term" value="F:DNA binding"/>
    <property type="evidence" value="ECO:0007669"/>
    <property type="project" value="UniProtKB-KW"/>
</dbReference>
<protein>
    <submittedName>
        <fullName evidence="5">Helix-turn-helix transcriptional regulator</fullName>
    </submittedName>
</protein>
<keyword evidence="3" id="KW-0804">Transcription</keyword>
<evidence type="ECO:0000256" key="2">
    <source>
        <dbReference type="ARBA" id="ARBA00023125"/>
    </source>
</evidence>
<evidence type="ECO:0000259" key="4">
    <source>
        <dbReference type="PROSITE" id="PS50943"/>
    </source>
</evidence>
<dbReference type="InterPro" id="IPR001387">
    <property type="entry name" value="Cro/C1-type_HTH"/>
</dbReference>
<dbReference type="PROSITE" id="PS50943">
    <property type="entry name" value="HTH_CROC1"/>
    <property type="match status" value="1"/>
</dbReference>
<evidence type="ECO:0000256" key="3">
    <source>
        <dbReference type="ARBA" id="ARBA00023163"/>
    </source>
</evidence>
<evidence type="ECO:0000313" key="6">
    <source>
        <dbReference type="Proteomes" id="UP000823928"/>
    </source>
</evidence>
<dbReference type="CDD" id="cd00093">
    <property type="entry name" value="HTH_XRE"/>
    <property type="match status" value="1"/>
</dbReference>
<keyword evidence="2" id="KW-0238">DNA-binding</keyword>
<dbReference type="SUPFAM" id="SSF47413">
    <property type="entry name" value="lambda repressor-like DNA-binding domains"/>
    <property type="match status" value="1"/>
</dbReference>
<dbReference type="Pfam" id="PF01381">
    <property type="entry name" value="HTH_3"/>
    <property type="match status" value="1"/>
</dbReference>
<dbReference type="AlphaFoldDB" id="A0A9D1EZ52"/>
<gene>
    <name evidence="5" type="ORF">IAC10_08285</name>
</gene>
<dbReference type="InterPro" id="IPR010982">
    <property type="entry name" value="Lambda_DNA-bd_dom_sf"/>
</dbReference>
<name>A0A9D1EZ52_9BACT</name>